<keyword evidence="5" id="KW-1185">Reference proteome</keyword>
<dbReference type="GO" id="GO:0080120">
    <property type="term" value="P:CAAX-box protein maturation"/>
    <property type="evidence" value="ECO:0007669"/>
    <property type="project" value="UniProtKB-ARBA"/>
</dbReference>
<dbReference type="KEGG" id="sfer:NCTC12278_01660"/>
<dbReference type="EMBL" id="LS483343">
    <property type="protein sequence ID" value="SQF41064.1"/>
    <property type="molecule type" value="Genomic_DNA"/>
</dbReference>
<dbReference type="RefSeq" id="WP_018030665.1">
    <property type="nucleotide sequence ID" value="NZ_CAMCCF010000004.1"/>
</dbReference>
<sequence length="231" mass="26461">MKEKITVLKWFDIAIITVIMFGDGIYNSTLQYLALSNQTSTLKENLTFSSMQNYQALALQSLLLFLAFMYLVFRNFDFSVWTQKMVFEPWLLVKIVGIFILAALAMDIYALVSYQLSAVATPSLAQLFPNLDLSLILYALLNGFYEEIFFLGVCLAVRPEYTKWAFLYSLVIRCSFHTYQGLGTAIALGLLVGTIFYLLYRKLKPQNLLPFFFAHAIADVIGLSVLFYFWN</sequence>
<comment type="similarity">
    <text evidence="1">Belongs to the UPF0177 family.</text>
</comment>
<feature type="transmembrane region" description="Helical" evidence="2">
    <location>
        <begin position="212"/>
        <end position="230"/>
    </location>
</feature>
<feature type="transmembrane region" description="Helical" evidence="2">
    <location>
        <begin position="93"/>
        <end position="116"/>
    </location>
</feature>
<feature type="transmembrane region" description="Helical" evidence="2">
    <location>
        <begin position="12"/>
        <end position="34"/>
    </location>
</feature>
<dbReference type="Pfam" id="PF02517">
    <property type="entry name" value="Rce1-like"/>
    <property type="match status" value="1"/>
</dbReference>
<feature type="domain" description="CAAX prenyl protease 2/Lysostaphin resistance protein A-like" evidence="3">
    <location>
        <begin position="133"/>
        <end position="220"/>
    </location>
</feature>
<feature type="transmembrane region" description="Helical" evidence="2">
    <location>
        <begin position="178"/>
        <end position="200"/>
    </location>
</feature>
<reference evidence="4 5" key="1">
    <citation type="submission" date="2018-06" db="EMBL/GenBank/DDBJ databases">
        <authorList>
            <consortium name="Pathogen Informatics"/>
            <person name="Doyle S."/>
        </authorList>
    </citation>
    <scope>NUCLEOTIDE SEQUENCE [LARGE SCALE GENOMIC DNA]</scope>
    <source>
        <strain evidence="4 5">NCTC12278</strain>
    </source>
</reference>
<dbReference type="AlphaFoldDB" id="A0A2X3VIE3"/>
<proteinExistence type="inferred from homology"/>
<dbReference type="STRING" id="1123303.GCA_000372425_01343"/>
<dbReference type="InterPro" id="IPR003675">
    <property type="entry name" value="Rce1/LyrA-like_dom"/>
</dbReference>
<accession>A0A2X3VIE3</accession>
<evidence type="ECO:0000259" key="3">
    <source>
        <dbReference type="Pfam" id="PF02517"/>
    </source>
</evidence>
<feature type="transmembrane region" description="Helical" evidence="2">
    <location>
        <begin position="136"/>
        <end position="157"/>
    </location>
</feature>
<evidence type="ECO:0000256" key="1">
    <source>
        <dbReference type="ARBA" id="ARBA00009067"/>
    </source>
</evidence>
<keyword evidence="2" id="KW-1133">Transmembrane helix</keyword>
<gene>
    <name evidence="4" type="ORF">NCTC12278_01660</name>
</gene>
<dbReference type="Proteomes" id="UP000249495">
    <property type="component" value="Chromosome 1"/>
</dbReference>
<organism evidence="4 5">
    <name type="scientific">Streptococcus ferus</name>
    <dbReference type="NCBI Taxonomy" id="1345"/>
    <lineage>
        <taxon>Bacteria</taxon>
        <taxon>Bacillati</taxon>
        <taxon>Bacillota</taxon>
        <taxon>Bacilli</taxon>
        <taxon>Lactobacillales</taxon>
        <taxon>Streptococcaceae</taxon>
        <taxon>Streptococcus</taxon>
    </lineage>
</organism>
<dbReference type="OrthoDB" id="95797at2"/>
<keyword evidence="2" id="KW-0472">Membrane</keyword>
<evidence type="ECO:0000256" key="2">
    <source>
        <dbReference type="SAM" id="Phobius"/>
    </source>
</evidence>
<keyword evidence="2" id="KW-0812">Transmembrane</keyword>
<name>A0A2X3VIE3_9STRE</name>
<evidence type="ECO:0000313" key="5">
    <source>
        <dbReference type="Proteomes" id="UP000249495"/>
    </source>
</evidence>
<dbReference type="GO" id="GO:0004175">
    <property type="term" value="F:endopeptidase activity"/>
    <property type="evidence" value="ECO:0007669"/>
    <property type="project" value="UniProtKB-ARBA"/>
</dbReference>
<feature type="transmembrane region" description="Helical" evidence="2">
    <location>
        <begin position="54"/>
        <end position="73"/>
    </location>
</feature>
<evidence type="ECO:0000313" key="4">
    <source>
        <dbReference type="EMBL" id="SQF41064.1"/>
    </source>
</evidence>
<protein>
    <submittedName>
        <fullName evidence="4">Abortive infection protein</fullName>
    </submittedName>
</protein>